<dbReference type="OrthoDB" id="9858523at2"/>
<name>A0A137REU0_9FLAO</name>
<evidence type="ECO:0000313" key="1">
    <source>
        <dbReference type="EMBL" id="KXN97981.1"/>
    </source>
</evidence>
<sequence length="338" mass="39755">MAELSEDILMATFAGMARGNDDLVYFDKEKIDVLSYVNGYLSSMLGDQSESNRLLAKRISTGDTTDYIDESRYILIDRLSATEFLTEYKIQSNGQEPFYSFPELFSKEVLKDFSYDNQITINDLTFSNHIQQKFHKIFGENYQSRVNELKDNYTNLFETTCDKISKKWINNKIFNRKDMNENELCDKIAQTLKNQIENEFDTKVFECGFYSKNSTEFRELQPLGAIPPDNAEHIFYFLVPLDDADNIIFNNYYELFQATQSGLMFSPSGRRATYEFQENLREDIELVNFISRAIENHVYPIGSKRVTNYKPTDNIVKNAEKIEDLRYRFFRFYLPRMT</sequence>
<dbReference type="EMBL" id="JRWG01000013">
    <property type="protein sequence ID" value="KXN97981.1"/>
    <property type="molecule type" value="Genomic_DNA"/>
</dbReference>
<dbReference type="RefSeq" id="WP_062623113.1">
    <property type="nucleotide sequence ID" value="NZ_JRWG01000013.1"/>
</dbReference>
<reference evidence="1 2" key="2">
    <citation type="journal article" date="2016" name="Int. J. Syst. Evol. Microbiol.">
        <title>Vitellibacter aquimaris sp. nov., a marine bacterium isolated from seawater.</title>
        <authorList>
            <person name="Thevarajoo S."/>
            <person name="Selvaratnam C."/>
            <person name="Goh K.M."/>
            <person name="Hong K.W."/>
            <person name="Chan X.Y."/>
            <person name="Chan K.G."/>
            <person name="Chong C.S."/>
        </authorList>
    </citation>
    <scope>NUCLEOTIDE SEQUENCE [LARGE SCALE GENOMIC DNA]</scope>
    <source>
        <strain evidence="1 2">D-24</strain>
    </source>
</reference>
<gene>
    <name evidence="1" type="ORF">LS48_14000</name>
</gene>
<dbReference type="Proteomes" id="UP000070138">
    <property type="component" value="Unassembled WGS sequence"/>
</dbReference>
<keyword evidence="2" id="KW-1185">Reference proteome</keyword>
<proteinExistence type="predicted"/>
<organism evidence="1 2">
    <name type="scientific">Aequorivita aquimaris</name>
    <dbReference type="NCBI Taxonomy" id="1548749"/>
    <lineage>
        <taxon>Bacteria</taxon>
        <taxon>Pseudomonadati</taxon>
        <taxon>Bacteroidota</taxon>
        <taxon>Flavobacteriia</taxon>
        <taxon>Flavobacteriales</taxon>
        <taxon>Flavobacteriaceae</taxon>
        <taxon>Aequorivita</taxon>
    </lineage>
</organism>
<comment type="caution">
    <text evidence="1">The sequence shown here is derived from an EMBL/GenBank/DDBJ whole genome shotgun (WGS) entry which is preliminary data.</text>
</comment>
<evidence type="ECO:0000313" key="2">
    <source>
        <dbReference type="Proteomes" id="UP000070138"/>
    </source>
</evidence>
<accession>A0A137REU0</accession>
<protein>
    <submittedName>
        <fullName evidence="1">Uncharacterized protein</fullName>
    </submittedName>
</protein>
<reference evidence="2" key="1">
    <citation type="submission" date="2014-10" db="EMBL/GenBank/DDBJ databases">
        <title>Genome sequencing of Vitellibacter sp. D-24.</title>
        <authorList>
            <person name="Thevarajoo S."/>
            <person name="Selvaratnam C."/>
            <person name="Goh K.M."/>
            <person name="Chong C.S."/>
        </authorList>
    </citation>
    <scope>NUCLEOTIDE SEQUENCE [LARGE SCALE GENOMIC DNA]</scope>
    <source>
        <strain evidence="2">D-24</strain>
    </source>
</reference>
<dbReference type="AlphaFoldDB" id="A0A137REU0"/>